<dbReference type="AlphaFoldDB" id="A0AAX1NBE2"/>
<dbReference type="EMBL" id="CP076133">
    <property type="protein sequence ID" value="QWG04827.1"/>
    <property type="molecule type" value="Genomic_DNA"/>
</dbReference>
<evidence type="ECO:0000313" key="4">
    <source>
        <dbReference type="Proteomes" id="UP000678679"/>
    </source>
</evidence>
<dbReference type="RefSeq" id="WP_183363896.1">
    <property type="nucleotide sequence ID" value="NZ_CP076133.1"/>
</dbReference>
<dbReference type="KEGG" id="fya:KMW28_28430"/>
<gene>
    <name evidence="3" type="ORF">KMW28_28430</name>
</gene>
<feature type="signal peptide" evidence="1">
    <location>
        <begin position="1"/>
        <end position="19"/>
    </location>
</feature>
<name>A0AAX1NBE2_9BACT</name>
<organism evidence="3 4">
    <name type="scientific">Flammeovirga yaeyamensis</name>
    <dbReference type="NCBI Taxonomy" id="367791"/>
    <lineage>
        <taxon>Bacteria</taxon>
        <taxon>Pseudomonadati</taxon>
        <taxon>Bacteroidota</taxon>
        <taxon>Cytophagia</taxon>
        <taxon>Cytophagales</taxon>
        <taxon>Flammeovirgaceae</taxon>
        <taxon>Flammeovirga</taxon>
    </lineage>
</organism>
<sequence length="375" mass="41094">MKFYLPFVVALLCFGLSNAQPIVGGHSEVTPNTGDDQTLNTNQYMELTSGTFDYGDKSITLDNNSILIVRAGVTLEVKNLSVKGTAILYVERGAHVTVEEDFIVTDTGNAEIHTLYFIAESKIEAKDGGTITGTGRVTYKGGDDYEVDGGSSVCIGTEDPEYYDPAHANYNKSSEPACNKNGNPGFNPDLPVEMIFFNSLVENGEVYLSWATATEQNASHFMVLRSFDKNTWEEVGEVEAGGNTNFRQDYSYTDKPNVVSNVVYYQLLQYDLDGKTETFGPLTVSMNPSNNLEAEVFPNPTSDHLNIAIGGLVIGHSLTISVLDKLGKTVYQETNENSGNSLVYNINDISDLESGHYLLILTSGSQKVVRRFIKQ</sequence>
<dbReference type="Proteomes" id="UP000678679">
    <property type="component" value="Chromosome 2"/>
</dbReference>
<evidence type="ECO:0000256" key="1">
    <source>
        <dbReference type="SAM" id="SignalP"/>
    </source>
</evidence>
<reference evidence="3 4" key="1">
    <citation type="submission" date="2021-05" db="EMBL/GenBank/DDBJ databases">
        <title>Comparative genomic studies on the polysaccharide-degrading batcterial strains of the Flammeovirga genus.</title>
        <authorList>
            <person name="Zewei F."/>
            <person name="Zheng Z."/>
            <person name="Yu L."/>
            <person name="Ruyue G."/>
            <person name="Yanhong M."/>
            <person name="Yuanyuan C."/>
            <person name="Jingyan G."/>
            <person name="Wenjun H."/>
        </authorList>
    </citation>
    <scope>NUCLEOTIDE SEQUENCE [LARGE SCALE GENOMIC DNA]</scope>
    <source>
        <strain evidence="3 4">NBRC:100898</strain>
    </source>
</reference>
<keyword evidence="1" id="KW-0732">Signal</keyword>
<accession>A0AAX1NBE2</accession>
<evidence type="ECO:0000259" key="2">
    <source>
        <dbReference type="Pfam" id="PF18962"/>
    </source>
</evidence>
<feature type="domain" description="Secretion system C-terminal sorting" evidence="2">
    <location>
        <begin position="296"/>
        <end position="373"/>
    </location>
</feature>
<protein>
    <submittedName>
        <fullName evidence="3">T9SS type A sorting domain-containing protein</fullName>
    </submittedName>
</protein>
<proteinExistence type="predicted"/>
<evidence type="ECO:0000313" key="3">
    <source>
        <dbReference type="EMBL" id="QWG04827.1"/>
    </source>
</evidence>
<keyword evidence="4" id="KW-1185">Reference proteome</keyword>
<feature type="chain" id="PRO_5043421258" evidence="1">
    <location>
        <begin position="20"/>
        <end position="375"/>
    </location>
</feature>
<dbReference type="InterPro" id="IPR026444">
    <property type="entry name" value="Secre_tail"/>
</dbReference>
<dbReference type="Pfam" id="PF18962">
    <property type="entry name" value="Por_Secre_tail"/>
    <property type="match status" value="1"/>
</dbReference>
<dbReference type="NCBIfam" id="TIGR04183">
    <property type="entry name" value="Por_Secre_tail"/>
    <property type="match status" value="1"/>
</dbReference>